<dbReference type="Pfam" id="PF13838">
    <property type="entry name" value="Clathrin_H_link"/>
    <property type="match status" value="1"/>
</dbReference>
<evidence type="ECO:0000313" key="2">
    <source>
        <dbReference type="EMBL" id="VDO97507.1"/>
    </source>
</evidence>
<dbReference type="FunFam" id="1.25.40.10:FF:000009">
    <property type="entry name" value="Clathrin heavy chain"/>
    <property type="match status" value="1"/>
</dbReference>
<reference evidence="2 3" key="1">
    <citation type="submission" date="2018-11" db="EMBL/GenBank/DDBJ databases">
        <authorList>
            <consortium name="Pathogen Informatics"/>
        </authorList>
    </citation>
    <scope>NUCLEOTIDE SEQUENCE [LARGE SCALE GENOMIC DNA]</scope>
    <source>
        <strain evidence="2 3">Zambia</strain>
    </source>
</reference>
<protein>
    <recommendedName>
        <fullName evidence="4">Clathrin heavy chain linker core motif domain-containing protein</fullName>
    </recommendedName>
</protein>
<dbReference type="GO" id="GO:0006886">
    <property type="term" value="P:intracellular protein transport"/>
    <property type="evidence" value="ECO:0007669"/>
    <property type="project" value="UniProtKB-UniRule"/>
</dbReference>
<name>A0A3P8AKS4_9TREM</name>
<dbReference type="PANTHER" id="PTHR10292:SF1">
    <property type="entry name" value="CLATHRIN HEAVY CHAIN"/>
    <property type="match status" value="1"/>
</dbReference>
<dbReference type="SUPFAM" id="SSF48371">
    <property type="entry name" value="ARM repeat"/>
    <property type="match status" value="2"/>
</dbReference>
<dbReference type="PROSITE" id="PS50236">
    <property type="entry name" value="CHCR"/>
    <property type="match status" value="1"/>
</dbReference>
<dbReference type="InterPro" id="IPR016024">
    <property type="entry name" value="ARM-type_fold"/>
</dbReference>
<evidence type="ECO:0000256" key="1">
    <source>
        <dbReference type="PROSITE-ProRule" id="PRU01006"/>
    </source>
</evidence>
<dbReference type="SMART" id="SM00299">
    <property type="entry name" value="CLH"/>
    <property type="match status" value="1"/>
</dbReference>
<dbReference type="InterPro" id="IPR012331">
    <property type="entry name" value="Clathrin_H-chain_linker"/>
</dbReference>
<dbReference type="AlphaFoldDB" id="A0A3P8AKS4"/>
<dbReference type="EMBL" id="UZAI01006970">
    <property type="protein sequence ID" value="VDO97507.1"/>
    <property type="molecule type" value="Genomic_DNA"/>
</dbReference>
<dbReference type="InterPro" id="IPR055358">
    <property type="entry name" value="CHCR"/>
</dbReference>
<dbReference type="PANTHER" id="PTHR10292">
    <property type="entry name" value="CLATHRIN HEAVY CHAIN RELATED"/>
    <property type="match status" value="1"/>
</dbReference>
<dbReference type="GO" id="GO:0071439">
    <property type="term" value="C:clathrin complex"/>
    <property type="evidence" value="ECO:0007669"/>
    <property type="project" value="TreeGrafter"/>
</dbReference>
<dbReference type="GO" id="GO:0032051">
    <property type="term" value="F:clathrin light chain binding"/>
    <property type="evidence" value="ECO:0007669"/>
    <property type="project" value="TreeGrafter"/>
</dbReference>
<dbReference type="GO" id="GO:0045334">
    <property type="term" value="C:clathrin-coated endocytic vesicle"/>
    <property type="evidence" value="ECO:0007669"/>
    <property type="project" value="TreeGrafter"/>
</dbReference>
<sequence length="320" mass="36111">MENPTLALQMASRCNLPGAEDLFFKKFDSLFQSGDFIQAAELAANAPKGILRTPQTIQRFQQMSTVAPSALSHYFGILLDQGQLNKFESLEVCKPVLQHKRKSLLEKWLKEDKLECSEELGDLVKQADPTLALSVYLRANVPPKVVQCFAETGQFQKIIVYAKKVGYTPDYIFLLHNLTRINPDQGLQFAQMLVQDQEPLVDLEQVVKAFMDQGLVQQCTSFLLDALKHNRPSEGHLQTRLLEMNLMSAPQVADAILGNQMFSHYDRAAIAQLCEKAGLLQRALEHYTDLYDIKRAVVNTHLLNHEVSTFACNLNLLYVS</sequence>
<dbReference type="InterPro" id="IPR000547">
    <property type="entry name" value="Clathrin_H-chain/VPS_repeat"/>
</dbReference>
<dbReference type="Gene3D" id="1.25.40.30">
    <property type="match status" value="1"/>
</dbReference>
<proteinExistence type="predicted"/>
<evidence type="ECO:0000313" key="3">
    <source>
        <dbReference type="Proteomes" id="UP000277204"/>
    </source>
</evidence>
<accession>A0A3P8AKS4</accession>
<feature type="repeat" description="CHCR" evidence="1">
    <location>
        <begin position="194"/>
        <end position="320"/>
    </location>
</feature>
<keyword evidence="3" id="KW-1185">Reference proteome</keyword>
<evidence type="ECO:0008006" key="4">
    <source>
        <dbReference type="Google" id="ProtNLM"/>
    </source>
</evidence>
<dbReference type="Pfam" id="PF00637">
    <property type="entry name" value="Clathrin"/>
    <property type="match status" value="1"/>
</dbReference>
<dbReference type="GO" id="GO:0006898">
    <property type="term" value="P:receptor-mediated endocytosis"/>
    <property type="evidence" value="ECO:0007669"/>
    <property type="project" value="TreeGrafter"/>
</dbReference>
<gene>
    <name evidence="2" type="ORF">SMRZ_LOCUS11868</name>
</gene>
<dbReference type="Proteomes" id="UP000277204">
    <property type="component" value="Unassembled WGS sequence"/>
</dbReference>
<organism evidence="2 3">
    <name type="scientific">Schistosoma margrebowiei</name>
    <dbReference type="NCBI Taxonomy" id="48269"/>
    <lineage>
        <taxon>Eukaryota</taxon>
        <taxon>Metazoa</taxon>
        <taxon>Spiralia</taxon>
        <taxon>Lophotrochozoa</taxon>
        <taxon>Platyhelminthes</taxon>
        <taxon>Trematoda</taxon>
        <taxon>Digenea</taxon>
        <taxon>Strigeidida</taxon>
        <taxon>Schistosomatoidea</taxon>
        <taxon>Schistosomatidae</taxon>
        <taxon>Schistosoma</taxon>
    </lineage>
</organism>